<dbReference type="InterPro" id="IPR016187">
    <property type="entry name" value="CTDL_fold"/>
</dbReference>
<keyword evidence="1" id="KW-0812">Transmembrane</keyword>
<evidence type="ECO:0000259" key="3">
    <source>
        <dbReference type="Pfam" id="PF08308"/>
    </source>
</evidence>
<protein>
    <recommendedName>
        <fullName evidence="6">PEGA domain-containing protein</fullName>
    </recommendedName>
</protein>
<feature type="transmembrane region" description="Helical" evidence="1">
    <location>
        <begin position="28"/>
        <end position="47"/>
    </location>
</feature>
<reference evidence="4 5" key="1">
    <citation type="submission" date="2018-01" db="EMBL/GenBank/DDBJ databases">
        <title>Genome sequence of Borrelia tachyglossi.</title>
        <authorList>
            <person name="Gofton A.W."/>
        </authorList>
    </citation>
    <scope>NUCLEOTIDE SEQUENCE [LARGE SCALE GENOMIC DNA]</scope>
    <source>
        <strain evidence="4 5">Bc-F10-1268</strain>
    </source>
</reference>
<dbReference type="InterPro" id="IPR013229">
    <property type="entry name" value="PEGA"/>
</dbReference>
<evidence type="ECO:0000256" key="1">
    <source>
        <dbReference type="SAM" id="Phobius"/>
    </source>
</evidence>
<dbReference type="SUPFAM" id="SSF56436">
    <property type="entry name" value="C-type lectin-like"/>
    <property type="match status" value="1"/>
</dbReference>
<keyword evidence="1" id="KW-0472">Membrane</keyword>
<feature type="domain" description="PEGA" evidence="3">
    <location>
        <begin position="58"/>
        <end position="122"/>
    </location>
</feature>
<accession>A0A2S1LY14</accession>
<organism evidence="4 5">
    <name type="scientific">Candidatus Borreliella tachyglossi</name>
    <dbReference type="NCBI Taxonomy" id="1964448"/>
    <lineage>
        <taxon>Bacteria</taxon>
        <taxon>Pseudomonadati</taxon>
        <taxon>Spirochaetota</taxon>
        <taxon>Spirochaetia</taxon>
        <taxon>Spirochaetales</taxon>
        <taxon>Borreliaceae</taxon>
        <taxon>Borreliella</taxon>
    </lineage>
</organism>
<dbReference type="Pfam" id="PF08308">
    <property type="entry name" value="PEGA"/>
    <property type="match status" value="1"/>
</dbReference>
<evidence type="ECO:0000313" key="5">
    <source>
        <dbReference type="Proteomes" id="UP000244655"/>
    </source>
</evidence>
<evidence type="ECO:0008006" key="6">
    <source>
        <dbReference type="Google" id="ProtNLM"/>
    </source>
</evidence>
<name>A0A2S1LY14_9SPIR</name>
<dbReference type="Proteomes" id="UP000244655">
    <property type="component" value="Chromosome"/>
</dbReference>
<feature type="domain" description="Sulfatase-modifying factor enzyme-like" evidence="2">
    <location>
        <begin position="297"/>
        <end position="393"/>
    </location>
</feature>
<dbReference type="EMBL" id="CP025785">
    <property type="protein sequence ID" value="AWG43193.1"/>
    <property type="molecule type" value="Genomic_DNA"/>
</dbReference>
<dbReference type="OrthoDB" id="350046at2"/>
<evidence type="ECO:0000313" key="4">
    <source>
        <dbReference type="EMBL" id="AWG43193.1"/>
    </source>
</evidence>
<keyword evidence="1" id="KW-1133">Transmembrane helix</keyword>
<dbReference type="InterPro" id="IPR005532">
    <property type="entry name" value="SUMF_dom"/>
</dbReference>
<evidence type="ECO:0000259" key="2">
    <source>
        <dbReference type="Pfam" id="PF03781"/>
    </source>
</evidence>
<sequence length="488" mass="57394">MKENDNIDLNDEAFKVKLKPILGIVPKAYVLFITAILISSLLFIFIINPKLKNPGAYLKIRTNINNAHVYLDEKYIGVTPLDTYAHATKGTLRIQRLGFESYEETIEIQNRFFTSYKFNINLNLRDPDKIIAQRQKELSVMTRIKNVNDNIKLIPIFSLISNDLKDSKEHIKKFFKDSIPYLNSNEMFKDFLIAYKNVYLIDTFNDKETWESLQQNFNLENRAIIWFVKNLGKEEQKQLSNETWFTTIIEKLKNENKIVTFKNKIINLNLANFKKVASNNIESIQNYKLHSQDLTLKTTYKLKEFLIQNKNISKAEYQEFLNENPKWTIYNRDNLIKEELVDENYLKGFKQMPANEDITDISYHAALEYAKWYSLKLPKGFKARLPISQEWELYQKEESNSVSNLTINEISKKVGFWNLMQNSTFNDILLSRKDNSIYSQNSNFNSLITEIRTYNHNNNTLLKPSTKASFLKHWSAPNIGFRLVVEQE</sequence>
<gene>
    <name evidence="4" type="ORF">CR532_00155</name>
</gene>
<dbReference type="InterPro" id="IPR042095">
    <property type="entry name" value="SUMF_sf"/>
</dbReference>
<dbReference type="Pfam" id="PF03781">
    <property type="entry name" value="FGE-sulfatase"/>
    <property type="match status" value="1"/>
</dbReference>
<dbReference type="RefSeq" id="WP_108729592.1">
    <property type="nucleotide sequence ID" value="NZ_CP025785.1"/>
</dbReference>
<dbReference type="AlphaFoldDB" id="A0A2S1LY14"/>
<keyword evidence="5" id="KW-1185">Reference proteome</keyword>
<proteinExistence type="predicted"/>
<dbReference type="Gene3D" id="3.90.1580.10">
    <property type="entry name" value="paralog of FGE (formylglycine-generating enzyme)"/>
    <property type="match status" value="1"/>
</dbReference>